<feature type="signal peptide" evidence="2">
    <location>
        <begin position="1"/>
        <end position="23"/>
    </location>
</feature>
<dbReference type="PANTHER" id="PTHR43037:SF1">
    <property type="entry name" value="BLL1128 PROTEIN"/>
    <property type="match status" value="1"/>
</dbReference>
<dbReference type="Pfam" id="PF01738">
    <property type="entry name" value="DLH"/>
    <property type="match status" value="1"/>
</dbReference>
<feature type="chain" id="PRO_5015548906" evidence="2">
    <location>
        <begin position="24"/>
        <end position="251"/>
    </location>
</feature>
<dbReference type="RefSeq" id="WP_105331333.1">
    <property type="nucleotide sequence ID" value="NZ_PUHY01000012.1"/>
</dbReference>
<dbReference type="GO" id="GO:0016787">
    <property type="term" value="F:hydrolase activity"/>
    <property type="evidence" value="ECO:0007669"/>
    <property type="project" value="InterPro"/>
</dbReference>
<dbReference type="InterPro" id="IPR029058">
    <property type="entry name" value="AB_hydrolase_fold"/>
</dbReference>
<dbReference type="AlphaFoldDB" id="A0A2S8FJU9"/>
<feature type="domain" description="Dienelactone hydrolase" evidence="3">
    <location>
        <begin position="113"/>
        <end position="219"/>
    </location>
</feature>
<evidence type="ECO:0000313" key="4">
    <source>
        <dbReference type="EMBL" id="PQO32320.1"/>
    </source>
</evidence>
<evidence type="ECO:0000259" key="3">
    <source>
        <dbReference type="Pfam" id="PF01738"/>
    </source>
</evidence>
<dbReference type="Proteomes" id="UP000238322">
    <property type="component" value="Unassembled WGS sequence"/>
</dbReference>
<sequence length="251" mass="28393">MKYLLALSVSLLLLCPSATPLIAADEKEPARQSEETFDLGEGREMKFLLYLPKGYEEKEHWPLMLFMHGAGERGDDLNLVKKHGPPKLIEKGKDFPFIVISPQCPKGTWWKTEDVVALLDHIMQIHNVDDNRVYVTGLSMGGRGTWQVAGAVPDKLAAIAPICGPSDETVVEKIVTIPTWVFHGGKDPTVTVDHSEKMIRLLKEKGGEPKLTIYPEAQHDSWTETYDNEELYTWLLSHELKMRKKMEAEKQ</sequence>
<organism evidence="4 5">
    <name type="scientific">Blastopirellula marina</name>
    <dbReference type="NCBI Taxonomy" id="124"/>
    <lineage>
        <taxon>Bacteria</taxon>
        <taxon>Pseudomonadati</taxon>
        <taxon>Planctomycetota</taxon>
        <taxon>Planctomycetia</taxon>
        <taxon>Pirellulales</taxon>
        <taxon>Pirellulaceae</taxon>
        <taxon>Blastopirellula</taxon>
    </lineage>
</organism>
<proteinExistence type="predicted"/>
<protein>
    <submittedName>
        <fullName evidence="4">Phospholipase</fullName>
    </submittedName>
</protein>
<dbReference type="PANTHER" id="PTHR43037">
    <property type="entry name" value="UNNAMED PRODUCT-RELATED"/>
    <property type="match status" value="1"/>
</dbReference>
<name>A0A2S8FJU9_9BACT</name>
<accession>A0A2S8FJU9</accession>
<dbReference type="SUPFAM" id="SSF53474">
    <property type="entry name" value="alpha/beta-Hydrolases"/>
    <property type="match status" value="1"/>
</dbReference>
<evidence type="ECO:0000313" key="5">
    <source>
        <dbReference type="Proteomes" id="UP000238322"/>
    </source>
</evidence>
<dbReference type="OrthoDB" id="9764953at2"/>
<dbReference type="Gene3D" id="3.40.50.1820">
    <property type="entry name" value="alpha/beta hydrolase"/>
    <property type="match status" value="1"/>
</dbReference>
<reference evidence="4 5" key="1">
    <citation type="submission" date="2018-02" db="EMBL/GenBank/DDBJ databases">
        <title>Comparative genomes isolates from brazilian mangrove.</title>
        <authorList>
            <person name="Araujo J.E."/>
            <person name="Taketani R.G."/>
            <person name="Silva M.C.P."/>
            <person name="Loureco M.V."/>
            <person name="Andreote F.D."/>
        </authorList>
    </citation>
    <scope>NUCLEOTIDE SEQUENCE [LARGE SCALE GENOMIC DNA]</scope>
    <source>
        <strain evidence="4 5">Hex-1 MGV</strain>
    </source>
</reference>
<keyword evidence="1 2" id="KW-0732">Signal</keyword>
<comment type="caution">
    <text evidence="4">The sequence shown here is derived from an EMBL/GenBank/DDBJ whole genome shotgun (WGS) entry which is preliminary data.</text>
</comment>
<dbReference type="EMBL" id="PUHY01000012">
    <property type="protein sequence ID" value="PQO32320.1"/>
    <property type="molecule type" value="Genomic_DNA"/>
</dbReference>
<gene>
    <name evidence="4" type="ORF">C5Y83_19020</name>
</gene>
<dbReference type="InterPro" id="IPR002925">
    <property type="entry name" value="Dienelactn_hydro"/>
</dbReference>
<dbReference type="InterPro" id="IPR050955">
    <property type="entry name" value="Plant_Biomass_Hydrol_Est"/>
</dbReference>
<evidence type="ECO:0000256" key="2">
    <source>
        <dbReference type="SAM" id="SignalP"/>
    </source>
</evidence>
<evidence type="ECO:0000256" key="1">
    <source>
        <dbReference type="ARBA" id="ARBA00022729"/>
    </source>
</evidence>